<accession>A0A395LJ64</accession>
<keyword evidence="14" id="KW-0829">Tyrosine-protein kinase</keyword>
<dbReference type="InterPro" id="IPR005702">
    <property type="entry name" value="Wzc-like_C"/>
</dbReference>
<sequence length="717" mass="78599">MTIPNGLIDARERTALETQENEQSRAFGTGMIDMIDPQRLWQRAIELRVWLIAILAIALTLAVIFTLLQTPQYLATARIEISRVDSGAAEIEEIAIEGEARDRQYYATQYVLLGSRFLADRVVEAENLVQDRAALAALGFAEGSGPNERQVARSLLNHVEVSPLEMSNLVDVSVRSGSAEVSARLANAWAGQFLEANYDKRFGDTVEARRQLDSQLAELRARLENSEAELIQFANANGIVVLQQRSSGDQQAEQTLVENQLAALNQALAEATARRIAAASTASVGTSQSNGQEEIRTRISEVEATLARLRTTLGPQNSQVEAAQAELNSLRAALNEQQSLSGSALQAQLRAAQREEAELQQRFDQARTRYLAQQDQGVEYGILQREVLTNRELYNALLQRYKELGVATSGRNNMTLIEAAEPPVSPYSPKLFTNLLIALAAAAVAGGGLVFVRDVVDDTVRDPSEIRRRLQVPLLGLIPKFEPDDIDRQLADPKSQLSEAYASARVAIDYATATEDKIIIVTSTRPDEGKSLSSLALAYNFTRKGKKVLLVDMDLRRKGISIRLNQSKQAIGMATYLAGETENLPSVRMDKFNLDFIPAGKSTLNPADILATSRTEMVLDELKRHYDYIVLDAPPILGLADTPQLADAADAIVYVVQANASTFRSITQALTRLRATQGKILGVVVTKLDKRNESYSYGYGYGYGYDYDSKGGTALGA</sequence>
<keyword evidence="11" id="KW-0067">ATP-binding</keyword>
<dbReference type="PANTHER" id="PTHR32309">
    <property type="entry name" value="TYROSINE-PROTEIN KINASE"/>
    <property type="match status" value="1"/>
</dbReference>
<dbReference type="AlphaFoldDB" id="A0A395LJ64"/>
<keyword evidence="6" id="KW-0997">Cell inner membrane</keyword>
<comment type="similarity">
    <text evidence="3">Belongs to the etk/wzc family.</text>
</comment>
<keyword evidence="8 17" id="KW-0812">Transmembrane</keyword>
<evidence type="ECO:0000256" key="16">
    <source>
        <dbReference type="SAM" id="Coils"/>
    </source>
</evidence>
<evidence type="ECO:0000259" key="18">
    <source>
        <dbReference type="Pfam" id="PF02706"/>
    </source>
</evidence>
<feature type="domain" description="AAA" evidence="19">
    <location>
        <begin position="517"/>
        <end position="677"/>
    </location>
</feature>
<evidence type="ECO:0000256" key="15">
    <source>
        <dbReference type="ARBA" id="ARBA00051245"/>
    </source>
</evidence>
<dbReference type="NCBIfam" id="TIGR01007">
    <property type="entry name" value="eps_fam"/>
    <property type="match status" value="1"/>
</dbReference>
<evidence type="ECO:0000313" key="21">
    <source>
        <dbReference type="EMBL" id="RDS76725.1"/>
    </source>
</evidence>
<dbReference type="RefSeq" id="WP_115490949.1">
    <property type="nucleotide sequence ID" value="NZ_JACHWW010000001.1"/>
</dbReference>
<comment type="caution">
    <text evidence="21">The sequence shown here is derived from an EMBL/GenBank/DDBJ whole genome shotgun (WGS) entry which is preliminary data.</text>
</comment>
<dbReference type="InterPro" id="IPR025669">
    <property type="entry name" value="AAA_dom"/>
</dbReference>
<keyword evidence="10" id="KW-0418">Kinase</keyword>
<evidence type="ECO:0000256" key="13">
    <source>
        <dbReference type="ARBA" id="ARBA00023136"/>
    </source>
</evidence>
<keyword evidence="16" id="KW-0175">Coiled coil</keyword>
<gene>
    <name evidence="21" type="ORF">DL238_03295</name>
</gene>
<evidence type="ECO:0000256" key="5">
    <source>
        <dbReference type="ARBA" id="ARBA00022475"/>
    </source>
</evidence>
<evidence type="ECO:0000256" key="2">
    <source>
        <dbReference type="ARBA" id="ARBA00007316"/>
    </source>
</evidence>
<evidence type="ECO:0000256" key="4">
    <source>
        <dbReference type="ARBA" id="ARBA00011903"/>
    </source>
</evidence>
<dbReference type="InterPro" id="IPR003856">
    <property type="entry name" value="LPS_length_determ_N"/>
</dbReference>
<evidence type="ECO:0000256" key="10">
    <source>
        <dbReference type="ARBA" id="ARBA00022777"/>
    </source>
</evidence>
<dbReference type="Proteomes" id="UP000254101">
    <property type="component" value="Unassembled WGS sequence"/>
</dbReference>
<dbReference type="InterPro" id="IPR027417">
    <property type="entry name" value="P-loop_NTPase"/>
</dbReference>
<evidence type="ECO:0000256" key="12">
    <source>
        <dbReference type="ARBA" id="ARBA00022989"/>
    </source>
</evidence>
<evidence type="ECO:0000256" key="7">
    <source>
        <dbReference type="ARBA" id="ARBA00022679"/>
    </source>
</evidence>
<keyword evidence="7" id="KW-0808">Transferase</keyword>
<feature type="domain" description="Polysaccharide chain length determinant N-terminal" evidence="18">
    <location>
        <begin position="35"/>
        <end position="124"/>
    </location>
</feature>
<dbReference type="InterPro" id="IPR032807">
    <property type="entry name" value="GNVR"/>
</dbReference>
<evidence type="ECO:0000313" key="22">
    <source>
        <dbReference type="Proteomes" id="UP000254101"/>
    </source>
</evidence>
<evidence type="ECO:0000256" key="11">
    <source>
        <dbReference type="ARBA" id="ARBA00022840"/>
    </source>
</evidence>
<dbReference type="Pfam" id="PF02706">
    <property type="entry name" value="Wzz"/>
    <property type="match status" value="1"/>
</dbReference>
<dbReference type="GO" id="GO:0005524">
    <property type="term" value="F:ATP binding"/>
    <property type="evidence" value="ECO:0007669"/>
    <property type="project" value="UniProtKB-KW"/>
</dbReference>
<keyword evidence="9" id="KW-0547">Nucleotide-binding</keyword>
<dbReference type="Pfam" id="PF13807">
    <property type="entry name" value="GNVR"/>
    <property type="match status" value="1"/>
</dbReference>
<organism evidence="21 22">
    <name type="scientific">Alteriqipengyuania lutimaris</name>
    <dbReference type="NCBI Taxonomy" id="1538146"/>
    <lineage>
        <taxon>Bacteria</taxon>
        <taxon>Pseudomonadati</taxon>
        <taxon>Pseudomonadota</taxon>
        <taxon>Alphaproteobacteria</taxon>
        <taxon>Sphingomonadales</taxon>
        <taxon>Erythrobacteraceae</taxon>
        <taxon>Alteriqipengyuania</taxon>
    </lineage>
</organism>
<evidence type="ECO:0000256" key="1">
    <source>
        <dbReference type="ARBA" id="ARBA00004429"/>
    </source>
</evidence>
<feature type="transmembrane region" description="Helical" evidence="17">
    <location>
        <begin position="49"/>
        <end position="68"/>
    </location>
</feature>
<keyword evidence="13 17" id="KW-0472">Membrane</keyword>
<dbReference type="InterPro" id="IPR050445">
    <property type="entry name" value="Bact_polysacc_biosynth/exp"/>
</dbReference>
<dbReference type="CDD" id="cd05387">
    <property type="entry name" value="BY-kinase"/>
    <property type="match status" value="1"/>
</dbReference>
<dbReference type="Pfam" id="PF13614">
    <property type="entry name" value="AAA_31"/>
    <property type="match status" value="1"/>
</dbReference>
<keyword evidence="5" id="KW-1003">Cell membrane</keyword>
<keyword evidence="22" id="KW-1185">Reference proteome</keyword>
<comment type="catalytic activity">
    <reaction evidence="15">
        <text>L-tyrosyl-[protein] + ATP = O-phospho-L-tyrosyl-[protein] + ADP + H(+)</text>
        <dbReference type="Rhea" id="RHEA:10596"/>
        <dbReference type="Rhea" id="RHEA-COMP:10136"/>
        <dbReference type="Rhea" id="RHEA-COMP:20101"/>
        <dbReference type="ChEBI" id="CHEBI:15378"/>
        <dbReference type="ChEBI" id="CHEBI:30616"/>
        <dbReference type="ChEBI" id="CHEBI:46858"/>
        <dbReference type="ChEBI" id="CHEBI:61978"/>
        <dbReference type="ChEBI" id="CHEBI:456216"/>
        <dbReference type="EC" id="2.7.10.2"/>
    </reaction>
</comment>
<evidence type="ECO:0000256" key="9">
    <source>
        <dbReference type="ARBA" id="ARBA00022741"/>
    </source>
</evidence>
<evidence type="ECO:0000259" key="19">
    <source>
        <dbReference type="Pfam" id="PF13614"/>
    </source>
</evidence>
<reference evidence="21 22" key="1">
    <citation type="submission" date="2018-07" db="EMBL/GenBank/DDBJ databases">
        <title>Erythrobacter nanhaiensis sp. nov., a novel member of the genus Erythrobacter isolated from the South China Sea.</title>
        <authorList>
            <person name="Chen X."/>
            <person name="Liu J."/>
        </authorList>
    </citation>
    <scope>NUCLEOTIDE SEQUENCE [LARGE SCALE GENOMIC DNA]</scope>
    <source>
        <strain evidence="21 22">S-5</strain>
    </source>
</reference>
<protein>
    <recommendedName>
        <fullName evidence="4">non-specific protein-tyrosine kinase</fullName>
        <ecNumber evidence="4">2.7.10.2</ecNumber>
    </recommendedName>
</protein>
<evidence type="ECO:0000256" key="3">
    <source>
        <dbReference type="ARBA" id="ARBA00008883"/>
    </source>
</evidence>
<feature type="domain" description="Tyrosine-protein kinase G-rich" evidence="20">
    <location>
        <begin position="383"/>
        <end position="454"/>
    </location>
</feature>
<keyword evidence="12 17" id="KW-1133">Transmembrane helix</keyword>
<comment type="similarity">
    <text evidence="2">Belongs to the CpsD/CapB family.</text>
</comment>
<evidence type="ECO:0000256" key="17">
    <source>
        <dbReference type="SAM" id="Phobius"/>
    </source>
</evidence>
<comment type="subcellular location">
    <subcellularLocation>
        <location evidence="1">Cell inner membrane</location>
        <topology evidence="1">Multi-pass membrane protein</topology>
    </subcellularLocation>
</comment>
<evidence type="ECO:0000256" key="8">
    <source>
        <dbReference type="ARBA" id="ARBA00022692"/>
    </source>
</evidence>
<dbReference type="EC" id="2.7.10.2" evidence="4"/>
<name>A0A395LJ64_9SPHN</name>
<dbReference type="Gene3D" id="3.40.50.300">
    <property type="entry name" value="P-loop containing nucleotide triphosphate hydrolases"/>
    <property type="match status" value="1"/>
</dbReference>
<dbReference type="EMBL" id="QRBB01000001">
    <property type="protein sequence ID" value="RDS76725.1"/>
    <property type="molecule type" value="Genomic_DNA"/>
</dbReference>
<dbReference type="GO" id="GO:0005886">
    <property type="term" value="C:plasma membrane"/>
    <property type="evidence" value="ECO:0007669"/>
    <property type="project" value="UniProtKB-SubCell"/>
</dbReference>
<proteinExistence type="inferred from homology"/>
<dbReference type="PANTHER" id="PTHR32309:SF13">
    <property type="entry name" value="FERRIC ENTEROBACTIN TRANSPORT PROTEIN FEPE"/>
    <property type="match status" value="1"/>
</dbReference>
<dbReference type="OrthoDB" id="230260at2"/>
<dbReference type="GO" id="GO:0004715">
    <property type="term" value="F:non-membrane spanning protein tyrosine kinase activity"/>
    <property type="evidence" value="ECO:0007669"/>
    <property type="project" value="UniProtKB-EC"/>
</dbReference>
<dbReference type="SUPFAM" id="SSF52540">
    <property type="entry name" value="P-loop containing nucleoside triphosphate hydrolases"/>
    <property type="match status" value="1"/>
</dbReference>
<evidence type="ECO:0000256" key="14">
    <source>
        <dbReference type="ARBA" id="ARBA00023137"/>
    </source>
</evidence>
<feature type="coiled-coil region" evidence="16">
    <location>
        <begin position="209"/>
        <end position="369"/>
    </location>
</feature>
<evidence type="ECO:0000256" key="6">
    <source>
        <dbReference type="ARBA" id="ARBA00022519"/>
    </source>
</evidence>
<evidence type="ECO:0000259" key="20">
    <source>
        <dbReference type="Pfam" id="PF13807"/>
    </source>
</evidence>